<dbReference type="OrthoDB" id="6350315at2"/>
<sequence length="334" mass="39005">MSGSINLFISRTPLQLLNCTEARDRFHRDGPEQNVLLLTYRKPADLNLCTPLLDNHWDRVIPLRLNLFSRYFYPLLLWLKLGSQTRIHCLYTAWLKHLHAHIYNTWQPTRTCLIDDGNEILILSSRIENGESPGESREQFTDRLLRRRRAVAQGVKPEYFSLYELPWVARARHILNDYRCLREKGQGLEQRDLVLFIGSNTHPKHIQDPSLFTELLERVSSHYAGRKILYVLHRYEDADRVKPLAEPLGFEVVRFANILECEPLVQGWLPGEVATFNSSAADTLQQLYGLPVTIFEIAQNRLGPNSDKDKWRQLYQELASRHPRFIRDKGHMTP</sequence>
<dbReference type="KEGG" id="mars:A8C75_01315"/>
<name>A0A1A9EU14_9GAMM</name>
<dbReference type="AlphaFoldDB" id="A0A1A9EU14"/>
<evidence type="ECO:0000313" key="2">
    <source>
        <dbReference type="Proteomes" id="UP000078070"/>
    </source>
</evidence>
<proteinExistence type="predicted"/>
<dbReference type="Proteomes" id="UP000078070">
    <property type="component" value="Chromosome"/>
</dbReference>
<accession>A0A1A9EU14</accession>
<reference evidence="2" key="1">
    <citation type="submission" date="2016-05" db="EMBL/GenBank/DDBJ databases">
        <authorList>
            <person name="Baek K."/>
            <person name="Yang S.-J."/>
        </authorList>
    </citation>
    <scope>NUCLEOTIDE SEQUENCE [LARGE SCALE GENOMIC DNA]</scope>
    <source>
        <strain evidence="2">ST58-10</strain>
    </source>
</reference>
<dbReference type="EMBL" id="CP015839">
    <property type="protein sequence ID" value="ANG61230.1"/>
    <property type="molecule type" value="Genomic_DNA"/>
</dbReference>
<gene>
    <name evidence="1" type="ORF">A8C75_01315</name>
</gene>
<dbReference type="RefSeq" id="WP_067377000.1">
    <property type="nucleotide sequence ID" value="NZ_CP015839.1"/>
</dbReference>
<reference evidence="1 2" key="2">
    <citation type="journal article" date="2018" name="Int. J. Syst. Evol. Microbiol.">
        <title>Marinobacterium aestuarii sp. nov., a benzene-degrading marine bacterium isolated from estuary sediment.</title>
        <authorList>
            <person name="Bae S.S."/>
            <person name="Jung J."/>
            <person name="Chung D."/>
            <person name="Baek K."/>
        </authorList>
    </citation>
    <scope>NUCLEOTIDE SEQUENCE [LARGE SCALE GENOMIC DNA]</scope>
    <source>
        <strain evidence="1 2">ST58-10</strain>
    </source>
</reference>
<dbReference type="STRING" id="1821621.A8C75_01315"/>
<organism evidence="1 2">
    <name type="scientific">Marinobacterium aestuarii</name>
    <dbReference type="NCBI Taxonomy" id="1821621"/>
    <lineage>
        <taxon>Bacteria</taxon>
        <taxon>Pseudomonadati</taxon>
        <taxon>Pseudomonadota</taxon>
        <taxon>Gammaproteobacteria</taxon>
        <taxon>Oceanospirillales</taxon>
        <taxon>Oceanospirillaceae</taxon>
        <taxon>Marinobacterium</taxon>
    </lineage>
</organism>
<keyword evidence="2" id="KW-1185">Reference proteome</keyword>
<evidence type="ECO:0000313" key="1">
    <source>
        <dbReference type="EMBL" id="ANG61230.1"/>
    </source>
</evidence>
<protein>
    <submittedName>
        <fullName evidence="1">Uncharacterized protein</fullName>
    </submittedName>
</protein>